<comment type="catalytic activity">
    <reaction evidence="13 14">
        <text>UDP-N-acetyl-alpha-D-muramate + L-alanine + ATP = UDP-N-acetyl-alpha-D-muramoyl-L-alanine + ADP + phosphate + H(+)</text>
        <dbReference type="Rhea" id="RHEA:23372"/>
        <dbReference type="ChEBI" id="CHEBI:15378"/>
        <dbReference type="ChEBI" id="CHEBI:30616"/>
        <dbReference type="ChEBI" id="CHEBI:43474"/>
        <dbReference type="ChEBI" id="CHEBI:57972"/>
        <dbReference type="ChEBI" id="CHEBI:70757"/>
        <dbReference type="ChEBI" id="CHEBI:83898"/>
        <dbReference type="ChEBI" id="CHEBI:456216"/>
        <dbReference type="EC" id="6.3.2.8"/>
    </reaction>
</comment>
<feature type="domain" description="Mur ligase central" evidence="17">
    <location>
        <begin position="121"/>
        <end position="296"/>
    </location>
</feature>
<keyword evidence="10 14" id="KW-0573">Peptidoglycan synthesis</keyword>
<keyword evidence="12 14" id="KW-0961">Cell wall biogenesis/degradation</keyword>
<sequence length="466" mass="51576">MAFGRGSWEVRPVQKIHFVGIKGSGISALAQVYARMGCEVTGSDTDAVFFTDELLRQAGITQVTGPSEKNVQDADIVCHSPAYGDDHIEIKKAKELGIEVLSYPQMLGRLMDGHAEAAITVSGTHGKTTTTSMIANMLLFSKLDPLAIIGSKNYNIGSNGRYGYGHMVAEACEYRRSFHNYSPKIAIINNIDFDHPDYFSGIDDVFEAFQTFVDKVPQDGALITWGDQALCRKLVSKGKVHYFGLKHTNDIYATDVKERRGMLSFMAWEQGQQLGVVKVRAIGEHNVLNVLAAITLSRILEIPFATVQESFAEFGGVYRRFDYLGHIGQLEVYDDYAHHPSEIEATLKAVKRSFPNDHLLTVFQPHTISRTMAFLDEFADALTLSDEVMLVKIYQSAREAGDRAEELTNLLAEKIAERGKTVHLVNTLDEGTEWIRKQRAAQAGLVLTMGAGDIRGIGEQLISVHA</sequence>
<evidence type="ECO:0000256" key="13">
    <source>
        <dbReference type="ARBA" id="ARBA00047833"/>
    </source>
</evidence>
<evidence type="ECO:0000256" key="12">
    <source>
        <dbReference type="ARBA" id="ARBA00023316"/>
    </source>
</evidence>
<dbReference type="Pfam" id="PF01225">
    <property type="entry name" value="Mur_ligase"/>
    <property type="match status" value="1"/>
</dbReference>
<keyword evidence="5 14" id="KW-0436">Ligase</keyword>
<evidence type="ECO:0000256" key="10">
    <source>
        <dbReference type="ARBA" id="ARBA00022984"/>
    </source>
</evidence>
<dbReference type="SUPFAM" id="SSF53244">
    <property type="entry name" value="MurD-like peptide ligases, peptide-binding domain"/>
    <property type="match status" value="1"/>
</dbReference>
<dbReference type="Gene3D" id="3.90.190.20">
    <property type="entry name" value="Mur ligase, C-terminal domain"/>
    <property type="match status" value="1"/>
</dbReference>
<evidence type="ECO:0000259" key="15">
    <source>
        <dbReference type="Pfam" id="PF01225"/>
    </source>
</evidence>
<evidence type="ECO:0000256" key="9">
    <source>
        <dbReference type="ARBA" id="ARBA00022960"/>
    </source>
</evidence>
<evidence type="ECO:0000256" key="7">
    <source>
        <dbReference type="ARBA" id="ARBA00022741"/>
    </source>
</evidence>
<evidence type="ECO:0000256" key="6">
    <source>
        <dbReference type="ARBA" id="ARBA00022618"/>
    </source>
</evidence>
<protein>
    <recommendedName>
        <fullName evidence="3 14">UDP-N-acetylmuramate--L-alanine ligase</fullName>
        <ecNumber evidence="3 14">6.3.2.8</ecNumber>
    </recommendedName>
    <alternativeName>
        <fullName evidence="14">UDP-N-acetylmuramoyl-L-alanine synthetase</fullName>
    </alternativeName>
</protein>
<evidence type="ECO:0000256" key="14">
    <source>
        <dbReference type="HAMAP-Rule" id="MF_00046"/>
    </source>
</evidence>
<dbReference type="GO" id="GO:0005737">
    <property type="term" value="C:cytoplasm"/>
    <property type="evidence" value="ECO:0007669"/>
    <property type="project" value="UniProtKB-SubCell"/>
</dbReference>
<evidence type="ECO:0000256" key="4">
    <source>
        <dbReference type="ARBA" id="ARBA00022490"/>
    </source>
</evidence>
<gene>
    <name evidence="14" type="primary">murC</name>
    <name evidence="18" type="ORF">CBW65_02255</name>
</gene>
<keyword evidence="7 14" id="KW-0547">Nucleotide-binding</keyword>
<feature type="domain" description="Mur ligase N-terminal catalytic" evidence="15">
    <location>
        <begin position="15"/>
        <end position="113"/>
    </location>
</feature>
<evidence type="ECO:0000256" key="2">
    <source>
        <dbReference type="ARBA" id="ARBA00004752"/>
    </source>
</evidence>
<dbReference type="InterPro" id="IPR013221">
    <property type="entry name" value="Mur_ligase_cen"/>
</dbReference>
<comment type="pathway">
    <text evidence="2 14">Cell wall biogenesis; peptidoglycan biosynthesis.</text>
</comment>
<proteinExistence type="inferred from homology"/>
<dbReference type="SUPFAM" id="SSF53623">
    <property type="entry name" value="MurD-like peptide ligases, catalytic domain"/>
    <property type="match status" value="1"/>
</dbReference>
<dbReference type="SUPFAM" id="SSF51984">
    <property type="entry name" value="MurCD N-terminal domain"/>
    <property type="match status" value="1"/>
</dbReference>
<evidence type="ECO:0000259" key="17">
    <source>
        <dbReference type="Pfam" id="PF08245"/>
    </source>
</evidence>
<keyword evidence="11 14" id="KW-0131">Cell cycle</keyword>
<dbReference type="PANTHER" id="PTHR43445">
    <property type="entry name" value="UDP-N-ACETYLMURAMATE--L-ALANINE LIGASE-RELATED"/>
    <property type="match status" value="1"/>
</dbReference>
<keyword evidence="4 14" id="KW-0963">Cytoplasm</keyword>
<evidence type="ECO:0000256" key="3">
    <source>
        <dbReference type="ARBA" id="ARBA00012211"/>
    </source>
</evidence>
<feature type="domain" description="Mur ligase C-terminal" evidence="16">
    <location>
        <begin position="319"/>
        <end position="452"/>
    </location>
</feature>
<dbReference type="GO" id="GO:0009252">
    <property type="term" value="P:peptidoglycan biosynthetic process"/>
    <property type="evidence" value="ECO:0007669"/>
    <property type="project" value="UniProtKB-UniRule"/>
</dbReference>
<evidence type="ECO:0000256" key="11">
    <source>
        <dbReference type="ARBA" id="ARBA00023306"/>
    </source>
</evidence>
<dbReference type="GO" id="GO:0008763">
    <property type="term" value="F:UDP-N-acetylmuramate-L-alanine ligase activity"/>
    <property type="evidence" value="ECO:0007669"/>
    <property type="project" value="UniProtKB-UniRule"/>
</dbReference>
<reference evidence="19" key="1">
    <citation type="submission" date="2017-05" db="EMBL/GenBank/DDBJ databases">
        <authorList>
            <person name="Sung H."/>
        </authorList>
    </citation>
    <scope>NUCLEOTIDE SEQUENCE [LARGE SCALE GENOMIC DNA]</scope>
    <source>
        <strain evidence="19">AR23208</strain>
    </source>
</reference>
<evidence type="ECO:0000313" key="18">
    <source>
        <dbReference type="EMBL" id="ARU60017.1"/>
    </source>
</evidence>
<dbReference type="InterPro" id="IPR036615">
    <property type="entry name" value="Mur_ligase_C_dom_sf"/>
</dbReference>
<dbReference type="InterPro" id="IPR000713">
    <property type="entry name" value="Mur_ligase_N"/>
</dbReference>
<keyword evidence="6 14" id="KW-0132">Cell division</keyword>
<keyword evidence="9 14" id="KW-0133">Cell shape</keyword>
<keyword evidence="19" id="KW-1185">Reference proteome</keyword>
<accession>A0A1Y0IHU2</accession>
<keyword evidence="8 14" id="KW-0067">ATP-binding</keyword>
<dbReference type="InterPro" id="IPR036565">
    <property type="entry name" value="Mur-like_cat_sf"/>
</dbReference>
<dbReference type="GO" id="GO:0051301">
    <property type="term" value="P:cell division"/>
    <property type="evidence" value="ECO:0007669"/>
    <property type="project" value="UniProtKB-KW"/>
</dbReference>
<dbReference type="InterPro" id="IPR050061">
    <property type="entry name" value="MurCDEF_pg_biosynth"/>
</dbReference>
<comment type="function">
    <text evidence="14">Cell wall formation.</text>
</comment>
<evidence type="ECO:0000256" key="1">
    <source>
        <dbReference type="ARBA" id="ARBA00004496"/>
    </source>
</evidence>
<dbReference type="AlphaFoldDB" id="A0A1Y0IHU2"/>
<dbReference type="GO" id="GO:0005524">
    <property type="term" value="F:ATP binding"/>
    <property type="evidence" value="ECO:0007669"/>
    <property type="project" value="UniProtKB-UniRule"/>
</dbReference>
<dbReference type="GO" id="GO:0071555">
    <property type="term" value="P:cell wall organization"/>
    <property type="evidence" value="ECO:0007669"/>
    <property type="project" value="UniProtKB-KW"/>
</dbReference>
<comment type="subcellular location">
    <subcellularLocation>
        <location evidence="1 14">Cytoplasm</location>
    </subcellularLocation>
</comment>
<dbReference type="Pfam" id="PF02875">
    <property type="entry name" value="Mur_ligase_C"/>
    <property type="match status" value="1"/>
</dbReference>
<evidence type="ECO:0000313" key="19">
    <source>
        <dbReference type="Proteomes" id="UP000195437"/>
    </source>
</evidence>
<comment type="similarity">
    <text evidence="14">Belongs to the MurCDEF family.</text>
</comment>
<feature type="binding site" evidence="14">
    <location>
        <begin position="123"/>
        <end position="129"/>
    </location>
    <ligand>
        <name>ATP</name>
        <dbReference type="ChEBI" id="CHEBI:30616"/>
    </ligand>
</feature>
<dbReference type="Gene3D" id="3.40.50.720">
    <property type="entry name" value="NAD(P)-binding Rossmann-like Domain"/>
    <property type="match status" value="1"/>
</dbReference>
<dbReference type="Proteomes" id="UP000195437">
    <property type="component" value="Chromosome"/>
</dbReference>
<organism evidence="18 19">
    <name type="scientific">Tumebacillus avium</name>
    <dbReference type="NCBI Taxonomy" id="1903704"/>
    <lineage>
        <taxon>Bacteria</taxon>
        <taxon>Bacillati</taxon>
        <taxon>Bacillota</taxon>
        <taxon>Bacilli</taxon>
        <taxon>Bacillales</taxon>
        <taxon>Alicyclobacillaceae</taxon>
        <taxon>Tumebacillus</taxon>
    </lineage>
</organism>
<dbReference type="GO" id="GO:0008360">
    <property type="term" value="P:regulation of cell shape"/>
    <property type="evidence" value="ECO:0007669"/>
    <property type="project" value="UniProtKB-KW"/>
</dbReference>
<dbReference type="KEGG" id="tum:CBW65_02255"/>
<dbReference type="Pfam" id="PF08245">
    <property type="entry name" value="Mur_ligase_M"/>
    <property type="match status" value="1"/>
</dbReference>
<dbReference type="UniPathway" id="UPA00219"/>
<dbReference type="PANTHER" id="PTHR43445:SF3">
    <property type="entry name" value="UDP-N-ACETYLMURAMATE--L-ALANINE LIGASE"/>
    <property type="match status" value="1"/>
</dbReference>
<evidence type="ECO:0000256" key="5">
    <source>
        <dbReference type="ARBA" id="ARBA00022598"/>
    </source>
</evidence>
<dbReference type="EMBL" id="CP021434">
    <property type="protein sequence ID" value="ARU60017.1"/>
    <property type="molecule type" value="Genomic_DNA"/>
</dbReference>
<dbReference type="Gene3D" id="3.40.1190.10">
    <property type="entry name" value="Mur-like, catalytic domain"/>
    <property type="match status" value="1"/>
</dbReference>
<dbReference type="InterPro" id="IPR004101">
    <property type="entry name" value="Mur_ligase_C"/>
</dbReference>
<dbReference type="EC" id="6.3.2.8" evidence="3 14"/>
<name>A0A1Y0IHU2_9BACL</name>
<dbReference type="InterPro" id="IPR005758">
    <property type="entry name" value="UDP-N-AcMur_Ala_ligase_MurC"/>
</dbReference>
<dbReference type="NCBIfam" id="TIGR01082">
    <property type="entry name" value="murC"/>
    <property type="match status" value="1"/>
</dbReference>
<evidence type="ECO:0000256" key="8">
    <source>
        <dbReference type="ARBA" id="ARBA00022840"/>
    </source>
</evidence>
<evidence type="ECO:0000259" key="16">
    <source>
        <dbReference type="Pfam" id="PF02875"/>
    </source>
</evidence>
<dbReference type="HAMAP" id="MF_00046">
    <property type="entry name" value="MurC"/>
    <property type="match status" value="1"/>
</dbReference>